<dbReference type="InterPro" id="IPR034164">
    <property type="entry name" value="Pepsin-like_dom"/>
</dbReference>
<comment type="caution">
    <text evidence="4">The sequence shown here is derived from an EMBL/GenBank/DDBJ whole genome shotgun (WGS) entry which is preliminary data.</text>
</comment>
<dbReference type="PROSITE" id="PS51767">
    <property type="entry name" value="PEPTIDASE_A1"/>
    <property type="match status" value="1"/>
</dbReference>
<dbReference type="InterPro" id="IPR033121">
    <property type="entry name" value="PEPTIDASE_A1"/>
</dbReference>
<dbReference type="PANTHER" id="PTHR47966">
    <property type="entry name" value="BETA-SITE APP-CLEAVING ENZYME, ISOFORM A-RELATED"/>
    <property type="match status" value="1"/>
</dbReference>
<dbReference type="Proteomes" id="UP001556367">
    <property type="component" value="Unassembled WGS sequence"/>
</dbReference>
<name>A0ABR3IWF4_9AGAR</name>
<proteinExistence type="inferred from homology"/>
<comment type="similarity">
    <text evidence="1">Belongs to the peptidase A1 family.</text>
</comment>
<keyword evidence="2" id="KW-0732">Signal</keyword>
<gene>
    <name evidence="4" type="ORF">HGRIS_013720</name>
</gene>
<dbReference type="EMBL" id="JASNQZ010000015">
    <property type="protein sequence ID" value="KAL0947632.1"/>
    <property type="molecule type" value="Genomic_DNA"/>
</dbReference>
<feature type="signal peptide" evidence="2">
    <location>
        <begin position="1"/>
        <end position="18"/>
    </location>
</feature>
<evidence type="ECO:0000313" key="4">
    <source>
        <dbReference type="EMBL" id="KAL0947632.1"/>
    </source>
</evidence>
<reference evidence="5" key="1">
    <citation type="submission" date="2024-06" db="EMBL/GenBank/DDBJ databases">
        <title>Multi-omics analyses provide insights into the biosynthesis of the anticancer antibiotic pleurotin in Hohenbuehelia grisea.</title>
        <authorList>
            <person name="Weaver J.A."/>
            <person name="Alberti F."/>
        </authorList>
    </citation>
    <scope>NUCLEOTIDE SEQUENCE [LARGE SCALE GENOMIC DNA]</scope>
    <source>
        <strain evidence="5">T-177</strain>
    </source>
</reference>
<evidence type="ECO:0000313" key="5">
    <source>
        <dbReference type="Proteomes" id="UP001556367"/>
    </source>
</evidence>
<dbReference type="Pfam" id="PF00026">
    <property type="entry name" value="Asp"/>
    <property type="match status" value="1"/>
</dbReference>
<protein>
    <recommendedName>
        <fullName evidence="3">Peptidase A1 domain-containing protein</fullName>
    </recommendedName>
</protein>
<feature type="chain" id="PRO_5047522543" description="Peptidase A1 domain-containing protein" evidence="2">
    <location>
        <begin position="19"/>
        <end position="384"/>
    </location>
</feature>
<organism evidence="4 5">
    <name type="scientific">Hohenbuehelia grisea</name>
    <dbReference type="NCBI Taxonomy" id="104357"/>
    <lineage>
        <taxon>Eukaryota</taxon>
        <taxon>Fungi</taxon>
        <taxon>Dikarya</taxon>
        <taxon>Basidiomycota</taxon>
        <taxon>Agaricomycotina</taxon>
        <taxon>Agaricomycetes</taxon>
        <taxon>Agaricomycetidae</taxon>
        <taxon>Agaricales</taxon>
        <taxon>Pleurotineae</taxon>
        <taxon>Pleurotaceae</taxon>
        <taxon>Hohenbuehelia</taxon>
    </lineage>
</organism>
<feature type="domain" description="Peptidase A1" evidence="3">
    <location>
        <begin position="73"/>
        <end position="381"/>
    </location>
</feature>
<evidence type="ECO:0000259" key="3">
    <source>
        <dbReference type="PROSITE" id="PS51767"/>
    </source>
</evidence>
<evidence type="ECO:0000256" key="2">
    <source>
        <dbReference type="SAM" id="SignalP"/>
    </source>
</evidence>
<dbReference type="SUPFAM" id="SSF50630">
    <property type="entry name" value="Acid proteases"/>
    <property type="match status" value="1"/>
</dbReference>
<dbReference type="Gene3D" id="2.40.70.10">
    <property type="entry name" value="Acid Proteases"/>
    <property type="match status" value="2"/>
</dbReference>
<keyword evidence="5" id="KW-1185">Reference proteome</keyword>
<sequence length="384" mass="41060">MRFTLSASLAVLPVLAAALPHETHTSIPISKRSSLRNADGTVDVKALRRHLAAVESKIHRGNAAYERNRGHSLSVVPPATSRKREEGVDFDTGSSDIFLPAADCKTNCDGHVMYDTSKSSSSKPLDKPFTLKYGDGSNVSGKQFSDSVIISGLAGENQVIGAATEYSEGFSSKNFPPDGLMGMGYQSISEFDSPPLFQTLVEQKKVKEPVFAFKMAKEGSELTLGGLNSKLYKDDFTYAAVTKQAYWMVKMDSLSLGDKAVVESASSIIDTGTTLIIGEHDDVAKFYKDIEGAKDASDSLGPGIWTVPCKSIPELSLTFGGKSFPVSKETFNLGPAQEGSDECVGGVGHADVARVGWIVGDVFLQNVYTVFDLGKNQVGFASLA</sequence>
<dbReference type="PRINTS" id="PR00792">
    <property type="entry name" value="PEPSIN"/>
</dbReference>
<dbReference type="PANTHER" id="PTHR47966:SF51">
    <property type="entry name" value="BETA-SITE APP-CLEAVING ENZYME, ISOFORM A-RELATED"/>
    <property type="match status" value="1"/>
</dbReference>
<accession>A0ABR3IWF4</accession>
<dbReference type="InterPro" id="IPR021109">
    <property type="entry name" value="Peptidase_aspartic_dom_sf"/>
</dbReference>
<dbReference type="CDD" id="cd05471">
    <property type="entry name" value="pepsin_like"/>
    <property type="match status" value="1"/>
</dbReference>
<dbReference type="InterPro" id="IPR001461">
    <property type="entry name" value="Aspartic_peptidase_A1"/>
</dbReference>
<evidence type="ECO:0000256" key="1">
    <source>
        <dbReference type="ARBA" id="ARBA00007447"/>
    </source>
</evidence>